<reference evidence="2" key="1">
    <citation type="journal article" date="2021" name="Evol. Appl.">
        <title>The genome of the Pyrenean desman and the effects of bottlenecks and inbreeding on the genomic landscape of an endangered species.</title>
        <authorList>
            <person name="Escoda L."/>
            <person name="Castresana J."/>
        </authorList>
    </citation>
    <scope>NUCLEOTIDE SEQUENCE</scope>
    <source>
        <strain evidence="2">IBE-C5619</strain>
    </source>
</reference>
<gene>
    <name evidence="2" type="ORF">J0S82_019527</name>
</gene>
<evidence type="ECO:0000313" key="3">
    <source>
        <dbReference type="Proteomes" id="UP000700334"/>
    </source>
</evidence>
<accession>A0A8J5ZV14</accession>
<keyword evidence="1" id="KW-0732">Signal</keyword>
<name>A0A8J5ZV14_GALPY</name>
<dbReference type="EMBL" id="JAGFMF010011890">
    <property type="protein sequence ID" value="KAG8510209.1"/>
    <property type="molecule type" value="Genomic_DNA"/>
</dbReference>
<feature type="signal peptide" evidence="1">
    <location>
        <begin position="1"/>
        <end position="20"/>
    </location>
</feature>
<evidence type="ECO:0000313" key="2">
    <source>
        <dbReference type="EMBL" id="KAG8510209.1"/>
    </source>
</evidence>
<dbReference type="AlphaFoldDB" id="A0A8J5ZV14"/>
<comment type="caution">
    <text evidence="2">The sequence shown here is derived from an EMBL/GenBank/DDBJ whole genome shotgun (WGS) entry which is preliminary data.</text>
</comment>
<dbReference type="Proteomes" id="UP000700334">
    <property type="component" value="Unassembled WGS sequence"/>
</dbReference>
<evidence type="ECO:0000256" key="1">
    <source>
        <dbReference type="SAM" id="SignalP"/>
    </source>
</evidence>
<protein>
    <submittedName>
        <fullName evidence="2">Polypeptide N-acetylgalactosaminyltransferase 14</fullName>
    </submittedName>
</protein>
<keyword evidence="3" id="KW-1185">Reference proteome</keyword>
<organism evidence="2 3">
    <name type="scientific">Galemys pyrenaicus</name>
    <name type="common">Iberian desman</name>
    <name type="synonym">Pyrenean desman</name>
    <dbReference type="NCBI Taxonomy" id="202257"/>
    <lineage>
        <taxon>Eukaryota</taxon>
        <taxon>Metazoa</taxon>
        <taxon>Chordata</taxon>
        <taxon>Craniata</taxon>
        <taxon>Vertebrata</taxon>
        <taxon>Euteleostomi</taxon>
        <taxon>Mammalia</taxon>
        <taxon>Eutheria</taxon>
        <taxon>Laurasiatheria</taxon>
        <taxon>Eulipotyphla</taxon>
        <taxon>Talpidae</taxon>
        <taxon>Galemys</taxon>
    </lineage>
</organism>
<feature type="chain" id="PRO_5035245291" evidence="1">
    <location>
        <begin position="21"/>
        <end position="90"/>
    </location>
</feature>
<sequence length="90" mass="9856">MLPIFGVLWITVMLFFWVSKKKLEVPTGPEVQTPKLAAGSPHVPTGTLSQRSAVLSGLLSCAGRWNQRQRARPTPGSPSRHNQLCLHLLG</sequence>
<proteinExistence type="predicted"/>